<dbReference type="GO" id="GO:0046872">
    <property type="term" value="F:metal ion binding"/>
    <property type="evidence" value="ECO:0007669"/>
    <property type="project" value="UniProtKB-KW"/>
</dbReference>
<dbReference type="EMBL" id="CACSII010000008">
    <property type="protein sequence ID" value="CAA0100842.1"/>
    <property type="molecule type" value="Genomic_DNA"/>
</dbReference>
<feature type="domain" description="Cytochrome c" evidence="9">
    <location>
        <begin position="62"/>
        <end position="224"/>
    </location>
</feature>
<evidence type="ECO:0000256" key="8">
    <source>
        <dbReference type="SAM" id="SignalP"/>
    </source>
</evidence>
<dbReference type="Proteomes" id="UP000434580">
    <property type="component" value="Unassembled WGS sequence"/>
</dbReference>
<evidence type="ECO:0000256" key="5">
    <source>
        <dbReference type="ARBA" id="ARBA00023002"/>
    </source>
</evidence>
<dbReference type="PANTHER" id="PTHR30600">
    <property type="entry name" value="CYTOCHROME C PEROXIDASE-RELATED"/>
    <property type="match status" value="1"/>
</dbReference>
<keyword evidence="4 8" id="KW-0732">Signal</keyword>
<gene>
    <name evidence="10" type="primary">ccp_2</name>
    <name evidence="10" type="ORF">DPBNPPHM_03849</name>
</gene>
<protein>
    <submittedName>
        <fullName evidence="10">Cytochrome c551 peroxidase</fullName>
        <ecNumber evidence="10">1.11.1.5</ecNumber>
    </submittedName>
</protein>
<comment type="subcellular location">
    <subcellularLocation>
        <location evidence="1">Cell envelope</location>
    </subcellularLocation>
</comment>
<dbReference type="Pfam" id="PF03150">
    <property type="entry name" value="CCP_MauG"/>
    <property type="match status" value="1"/>
</dbReference>
<dbReference type="InterPro" id="IPR004852">
    <property type="entry name" value="Di-haem_cyt_c_peroxidsae"/>
</dbReference>
<organism evidence="10 11">
    <name type="scientific">BD1-7 clade bacterium</name>
    <dbReference type="NCBI Taxonomy" id="2029982"/>
    <lineage>
        <taxon>Bacteria</taxon>
        <taxon>Pseudomonadati</taxon>
        <taxon>Pseudomonadota</taxon>
        <taxon>Gammaproteobacteria</taxon>
        <taxon>Cellvibrionales</taxon>
        <taxon>Spongiibacteraceae</taxon>
        <taxon>BD1-7 clade</taxon>
    </lineage>
</organism>
<feature type="chain" id="PRO_5030138012" evidence="8">
    <location>
        <begin position="19"/>
        <end position="476"/>
    </location>
</feature>
<accession>A0A5S9PBB5</accession>
<keyword evidence="3 7" id="KW-0479">Metal-binding</keyword>
<evidence type="ECO:0000313" key="10">
    <source>
        <dbReference type="EMBL" id="CAA0100842.1"/>
    </source>
</evidence>
<evidence type="ECO:0000256" key="1">
    <source>
        <dbReference type="ARBA" id="ARBA00004196"/>
    </source>
</evidence>
<keyword evidence="5 10" id="KW-0560">Oxidoreductase</keyword>
<keyword evidence="2 7" id="KW-0349">Heme</keyword>
<name>A0A5S9PBB5_9GAMM</name>
<dbReference type="InterPro" id="IPR051395">
    <property type="entry name" value="Cytochrome_c_Peroxidase/MauG"/>
</dbReference>
<dbReference type="GO" id="GO:0004130">
    <property type="term" value="F:cytochrome-c peroxidase activity"/>
    <property type="evidence" value="ECO:0007669"/>
    <property type="project" value="UniProtKB-EC"/>
</dbReference>
<dbReference type="PANTHER" id="PTHR30600:SF10">
    <property type="entry name" value="BLL6722 PROTEIN"/>
    <property type="match status" value="1"/>
</dbReference>
<reference evidence="10 11" key="1">
    <citation type="submission" date="2019-11" db="EMBL/GenBank/DDBJ databases">
        <authorList>
            <person name="Holert J."/>
        </authorList>
    </citation>
    <scope>NUCLEOTIDE SEQUENCE [LARGE SCALE GENOMIC DNA]</scope>
    <source>
        <strain evidence="10">BC5_2</strain>
    </source>
</reference>
<dbReference type="InterPro" id="IPR036909">
    <property type="entry name" value="Cyt_c-like_dom_sf"/>
</dbReference>
<evidence type="ECO:0000256" key="7">
    <source>
        <dbReference type="PROSITE-ProRule" id="PRU00433"/>
    </source>
</evidence>
<evidence type="ECO:0000313" key="11">
    <source>
        <dbReference type="Proteomes" id="UP000434580"/>
    </source>
</evidence>
<dbReference type="Gene3D" id="1.10.760.10">
    <property type="entry name" value="Cytochrome c-like domain"/>
    <property type="match status" value="2"/>
</dbReference>
<dbReference type="GO" id="GO:0009055">
    <property type="term" value="F:electron transfer activity"/>
    <property type="evidence" value="ECO:0007669"/>
    <property type="project" value="InterPro"/>
</dbReference>
<keyword evidence="6 7" id="KW-0408">Iron</keyword>
<dbReference type="PROSITE" id="PS51257">
    <property type="entry name" value="PROKAR_LIPOPROTEIN"/>
    <property type="match status" value="1"/>
</dbReference>
<evidence type="ECO:0000256" key="3">
    <source>
        <dbReference type="ARBA" id="ARBA00022723"/>
    </source>
</evidence>
<dbReference type="InterPro" id="IPR009056">
    <property type="entry name" value="Cyt_c-like_dom"/>
</dbReference>
<dbReference type="EC" id="1.11.1.5" evidence="10"/>
<evidence type="ECO:0000256" key="4">
    <source>
        <dbReference type="ARBA" id="ARBA00022729"/>
    </source>
</evidence>
<proteinExistence type="predicted"/>
<feature type="domain" description="Cytochrome c" evidence="9">
    <location>
        <begin position="276"/>
        <end position="447"/>
    </location>
</feature>
<dbReference type="SUPFAM" id="SSF46626">
    <property type="entry name" value="Cytochrome c"/>
    <property type="match status" value="2"/>
</dbReference>
<dbReference type="AlphaFoldDB" id="A0A5S9PBB5"/>
<dbReference type="GO" id="GO:0030313">
    <property type="term" value="C:cell envelope"/>
    <property type="evidence" value="ECO:0007669"/>
    <property type="project" value="UniProtKB-SubCell"/>
</dbReference>
<dbReference type="PROSITE" id="PS51007">
    <property type="entry name" value="CYTC"/>
    <property type="match status" value="2"/>
</dbReference>
<evidence type="ECO:0000259" key="9">
    <source>
        <dbReference type="PROSITE" id="PS51007"/>
    </source>
</evidence>
<feature type="signal peptide" evidence="8">
    <location>
        <begin position="1"/>
        <end position="18"/>
    </location>
</feature>
<keyword evidence="10" id="KW-0575">Peroxidase</keyword>
<evidence type="ECO:0000256" key="2">
    <source>
        <dbReference type="ARBA" id="ARBA00022617"/>
    </source>
</evidence>
<dbReference type="GO" id="GO:0020037">
    <property type="term" value="F:heme binding"/>
    <property type="evidence" value="ECO:0007669"/>
    <property type="project" value="InterPro"/>
</dbReference>
<evidence type="ECO:0000256" key="6">
    <source>
        <dbReference type="ARBA" id="ARBA00023004"/>
    </source>
</evidence>
<sequence length="476" mass="51723">MKYSHLLAATCASLLLSACDNDDNDTSDFDNRALRTMVTTLGMDGDPSDQIQIKPAPQITDAKAQLGMKLFFSKDLSGDEDTACVSCHHPHLGGGDDLSLPIGVHANIPDLLGPGRVHSETKADAAGMHYDGGPTVPRNAPTTFNFALWKDTIFHDGRIEKLANGDIRTPDVGLGEADNLAPNLVHAQARFPVTSPEEMAAAAFEGNSNEDIRSSLAQRLAENPQWQIEFDNVFGANTNITYTHVADAIAHYEASQHFVDTPWKAFVEGNDNAISKQAKEGAMLFFKHPSQGGAGCASCHSGDFFTDEKFHALAMPQIGRGKGNGDNEADDFGRMRETNLMDDKYRFRTPTLLNVSETGPYGHVGSYDSLEATVRHHLNPQDALAGYDFTLASMAQPDMQSQHAETNTMAAMAVVEARQNADTSLLRNVALNNAQVDQVMAFLHTLTDPCVQDKSCMNRWIPATNSALNLLDAQFQ</sequence>